<evidence type="ECO:0000256" key="4">
    <source>
        <dbReference type="ARBA" id="ARBA00022475"/>
    </source>
</evidence>
<evidence type="ECO:0000256" key="3">
    <source>
        <dbReference type="ARBA" id="ARBA00008281"/>
    </source>
</evidence>
<name>S7TCX4_9BACT</name>
<comment type="subcellular location">
    <subcellularLocation>
        <location evidence="2">Cell membrane</location>
        <topology evidence="2">Single-pass membrane protein</topology>
    </subcellularLocation>
</comment>
<protein>
    <recommendedName>
        <fullName evidence="10">Flagellar protein FliL</fullName>
    </recommendedName>
</protein>
<comment type="similarity">
    <text evidence="3 10">Belongs to the FliL family.</text>
</comment>
<keyword evidence="7 10" id="KW-0283">Flagellar rotation</keyword>
<dbReference type="PANTHER" id="PTHR35091:SF2">
    <property type="entry name" value="FLAGELLAR PROTEIN FLIL"/>
    <property type="match status" value="1"/>
</dbReference>
<reference evidence="11 12" key="1">
    <citation type="journal article" date="2013" name="Genome Announc.">
        <title>Draft genome sequences for three mercury-methylating, sulfate-reducing bacteria.</title>
        <authorList>
            <person name="Brown S.D."/>
            <person name="Hurt R.A.Jr."/>
            <person name="Gilmour C.C."/>
            <person name="Elias D.A."/>
        </authorList>
    </citation>
    <scope>NUCLEOTIDE SEQUENCE [LARGE SCALE GENOMIC DNA]</scope>
    <source>
        <strain evidence="11 12">DSM 16529</strain>
    </source>
</reference>
<dbReference type="Proteomes" id="UP000014975">
    <property type="component" value="Unassembled WGS sequence"/>
</dbReference>
<evidence type="ECO:0000256" key="10">
    <source>
        <dbReference type="RuleBase" id="RU364125"/>
    </source>
</evidence>
<dbReference type="Pfam" id="PF03748">
    <property type="entry name" value="FliL"/>
    <property type="match status" value="1"/>
</dbReference>
<evidence type="ECO:0000256" key="9">
    <source>
        <dbReference type="ARBA" id="ARBA00023136"/>
    </source>
</evidence>
<dbReference type="InterPro" id="IPR005503">
    <property type="entry name" value="FliL"/>
</dbReference>
<dbReference type="AlphaFoldDB" id="S7TCX4"/>
<evidence type="ECO:0000256" key="8">
    <source>
        <dbReference type="ARBA" id="ARBA00022989"/>
    </source>
</evidence>
<dbReference type="STRING" id="1121439.dsat_2788"/>
<keyword evidence="9 10" id="KW-0472">Membrane</keyword>
<organism evidence="11 12">
    <name type="scientific">Alkalidesulfovibrio alkalitolerans DSM 16529</name>
    <dbReference type="NCBI Taxonomy" id="1121439"/>
    <lineage>
        <taxon>Bacteria</taxon>
        <taxon>Pseudomonadati</taxon>
        <taxon>Thermodesulfobacteriota</taxon>
        <taxon>Desulfovibrionia</taxon>
        <taxon>Desulfovibrionales</taxon>
        <taxon>Desulfovibrionaceae</taxon>
        <taxon>Alkalidesulfovibrio</taxon>
    </lineage>
</organism>
<keyword evidence="12" id="KW-1185">Reference proteome</keyword>
<comment type="function">
    <text evidence="1 10">Controls the rotational direction of flagella during chemotaxis.</text>
</comment>
<keyword evidence="5 10" id="KW-0145">Chemotaxis</keyword>
<dbReference type="GO" id="GO:0006935">
    <property type="term" value="P:chemotaxis"/>
    <property type="evidence" value="ECO:0007669"/>
    <property type="project" value="UniProtKB-KW"/>
</dbReference>
<dbReference type="GO" id="GO:0009425">
    <property type="term" value="C:bacterial-type flagellum basal body"/>
    <property type="evidence" value="ECO:0007669"/>
    <property type="project" value="InterPro"/>
</dbReference>
<dbReference type="RefSeq" id="WP_020886672.1">
    <property type="nucleotide sequence ID" value="NZ_ATHI01000010.1"/>
</dbReference>
<sequence>MAEEEQQEAPKKKKGLIKWIVLALLILGLAGGGYFAYVTFFASPSGEKAGEAAAPAPESVKGYKDLVTLPTFVVNLADPLGRRYLKLGMDVEVVDLKTVNELKQNESRVRDAVILLLSSKTYNDIGTTEGQILLRKEIVERLNQVLGGPKVLRVYFTEMVVQ</sequence>
<evidence type="ECO:0000313" key="12">
    <source>
        <dbReference type="Proteomes" id="UP000014975"/>
    </source>
</evidence>
<dbReference type="EMBL" id="ATHI01000010">
    <property type="protein sequence ID" value="EPR34506.1"/>
    <property type="molecule type" value="Genomic_DNA"/>
</dbReference>
<keyword evidence="8 10" id="KW-1133">Transmembrane helix</keyword>
<accession>S7TCX4</accession>
<proteinExistence type="inferred from homology"/>
<gene>
    <name evidence="11" type="ORF">dsat_2788</name>
</gene>
<comment type="caution">
    <text evidence="11">The sequence shown here is derived from an EMBL/GenBank/DDBJ whole genome shotgun (WGS) entry which is preliminary data.</text>
</comment>
<evidence type="ECO:0000256" key="2">
    <source>
        <dbReference type="ARBA" id="ARBA00004162"/>
    </source>
</evidence>
<keyword evidence="4 10" id="KW-1003">Cell membrane</keyword>
<dbReference type="eggNOG" id="COG1580">
    <property type="taxonomic scope" value="Bacteria"/>
</dbReference>
<keyword evidence="11" id="KW-0969">Cilium</keyword>
<keyword evidence="11" id="KW-0966">Cell projection</keyword>
<dbReference type="OrthoDB" id="9799777at2"/>
<evidence type="ECO:0000256" key="1">
    <source>
        <dbReference type="ARBA" id="ARBA00002254"/>
    </source>
</evidence>
<dbReference type="GO" id="GO:0071978">
    <property type="term" value="P:bacterial-type flagellum-dependent swarming motility"/>
    <property type="evidence" value="ECO:0007669"/>
    <property type="project" value="TreeGrafter"/>
</dbReference>
<evidence type="ECO:0000256" key="7">
    <source>
        <dbReference type="ARBA" id="ARBA00022779"/>
    </source>
</evidence>
<dbReference type="GO" id="GO:0005886">
    <property type="term" value="C:plasma membrane"/>
    <property type="evidence" value="ECO:0007669"/>
    <property type="project" value="UniProtKB-SubCell"/>
</dbReference>
<evidence type="ECO:0000256" key="5">
    <source>
        <dbReference type="ARBA" id="ARBA00022500"/>
    </source>
</evidence>
<evidence type="ECO:0000313" key="11">
    <source>
        <dbReference type="EMBL" id="EPR34506.1"/>
    </source>
</evidence>
<evidence type="ECO:0000256" key="6">
    <source>
        <dbReference type="ARBA" id="ARBA00022692"/>
    </source>
</evidence>
<keyword evidence="11" id="KW-0282">Flagellum</keyword>
<dbReference type="PANTHER" id="PTHR35091">
    <property type="entry name" value="FLAGELLAR PROTEIN FLIL"/>
    <property type="match status" value="1"/>
</dbReference>
<dbReference type="PATRIC" id="fig|1121439.3.peg.1194"/>
<feature type="transmembrane region" description="Helical" evidence="10">
    <location>
        <begin position="16"/>
        <end position="37"/>
    </location>
</feature>
<keyword evidence="6 10" id="KW-0812">Transmembrane</keyword>